<keyword evidence="24" id="KW-1185">Reference proteome</keyword>
<keyword evidence="7" id="KW-0732">Signal</keyword>
<evidence type="ECO:0000256" key="17">
    <source>
        <dbReference type="SAM" id="Phobius"/>
    </source>
</evidence>
<dbReference type="GO" id="GO:0005509">
    <property type="term" value="F:calcium ion binding"/>
    <property type="evidence" value="ECO:0007669"/>
    <property type="project" value="InterPro"/>
</dbReference>
<keyword evidence="14" id="KW-0807">Transducer</keyword>
<dbReference type="GO" id="GO:0048592">
    <property type="term" value="P:eye morphogenesis"/>
    <property type="evidence" value="ECO:0007669"/>
    <property type="project" value="UniProtKB-ARBA"/>
</dbReference>
<dbReference type="InterPro" id="IPR057244">
    <property type="entry name" value="GAIN_B"/>
</dbReference>
<dbReference type="Pfam" id="PF01825">
    <property type="entry name" value="GPS"/>
    <property type="match status" value="1"/>
</dbReference>
<evidence type="ECO:0000259" key="20">
    <source>
        <dbReference type="PROSITE" id="PS50227"/>
    </source>
</evidence>
<dbReference type="PROSITE" id="PS50227">
    <property type="entry name" value="G_PROTEIN_RECEP_F2_3"/>
    <property type="match status" value="1"/>
</dbReference>
<dbReference type="InterPro" id="IPR000742">
    <property type="entry name" value="EGF"/>
</dbReference>
<dbReference type="SMART" id="SM00181">
    <property type="entry name" value="EGF"/>
    <property type="match status" value="1"/>
</dbReference>
<evidence type="ECO:0000259" key="19">
    <source>
        <dbReference type="PROSITE" id="PS50221"/>
    </source>
</evidence>
<evidence type="ECO:0000256" key="9">
    <source>
        <dbReference type="ARBA" id="ARBA00022989"/>
    </source>
</evidence>
<evidence type="ECO:0000256" key="8">
    <source>
        <dbReference type="ARBA" id="ARBA00022782"/>
    </source>
</evidence>
<feature type="domain" description="EGF-like" evidence="18">
    <location>
        <begin position="104"/>
        <end position="140"/>
    </location>
</feature>
<dbReference type="Pfam" id="PF00084">
    <property type="entry name" value="Sushi"/>
    <property type="match status" value="2"/>
</dbReference>
<evidence type="ECO:0000256" key="2">
    <source>
        <dbReference type="ARBA" id="ARBA00004651"/>
    </source>
</evidence>
<dbReference type="CDD" id="cd00054">
    <property type="entry name" value="EGF_CA"/>
    <property type="match status" value="1"/>
</dbReference>
<dbReference type="InterPro" id="IPR018097">
    <property type="entry name" value="EGF_Ca-bd_CS"/>
</dbReference>
<dbReference type="PROSITE" id="PS00010">
    <property type="entry name" value="ASX_HYDROXYL"/>
    <property type="match status" value="1"/>
</dbReference>
<dbReference type="GO" id="GO:0051241">
    <property type="term" value="P:negative regulation of multicellular organismal process"/>
    <property type="evidence" value="ECO:0007669"/>
    <property type="project" value="UniProtKB-ARBA"/>
</dbReference>
<evidence type="ECO:0000259" key="22">
    <source>
        <dbReference type="PROSITE" id="PS50923"/>
    </source>
</evidence>
<feature type="transmembrane region" description="Helical" evidence="17">
    <location>
        <begin position="644"/>
        <end position="662"/>
    </location>
</feature>
<evidence type="ECO:0000256" key="16">
    <source>
        <dbReference type="PROSITE-ProRule" id="PRU00302"/>
    </source>
</evidence>
<dbReference type="Pfam" id="PF00002">
    <property type="entry name" value="7tm_2"/>
    <property type="match status" value="1"/>
</dbReference>
<keyword evidence="16" id="KW-0768">Sushi</keyword>
<proteinExistence type="predicted"/>
<dbReference type="InterPro" id="IPR000152">
    <property type="entry name" value="EGF-type_Asp/Asn_hydroxyl_site"/>
</dbReference>
<evidence type="ECO:0000256" key="10">
    <source>
        <dbReference type="ARBA" id="ARBA00023040"/>
    </source>
</evidence>
<feature type="domain" description="GAIN-B" evidence="19">
    <location>
        <begin position="439"/>
        <end position="602"/>
    </location>
</feature>
<evidence type="ECO:0000256" key="15">
    <source>
        <dbReference type="PROSITE-ProRule" id="PRU00076"/>
    </source>
</evidence>
<keyword evidence="11 17" id="KW-0472">Membrane</keyword>
<dbReference type="InterPro" id="IPR000203">
    <property type="entry name" value="GPS"/>
</dbReference>
<dbReference type="Gene3D" id="2.10.25.10">
    <property type="entry name" value="Laminin"/>
    <property type="match status" value="1"/>
</dbReference>
<keyword evidence="4" id="KW-1003">Cell membrane</keyword>
<feature type="disulfide bond" evidence="15">
    <location>
        <begin position="130"/>
        <end position="139"/>
    </location>
</feature>
<feature type="transmembrane region" description="Helical" evidence="17">
    <location>
        <begin position="714"/>
        <end position="734"/>
    </location>
</feature>
<evidence type="ECO:0000256" key="12">
    <source>
        <dbReference type="ARBA" id="ARBA00023157"/>
    </source>
</evidence>
<feature type="disulfide bond" evidence="16">
    <location>
        <begin position="267"/>
        <end position="294"/>
    </location>
</feature>
<dbReference type="InterPro" id="IPR000436">
    <property type="entry name" value="Sushi_SCR_CCP_dom"/>
</dbReference>
<keyword evidence="5" id="KW-0597">Phosphoprotein</keyword>
<comment type="subcellular location">
    <subcellularLocation>
        <location evidence="1">Apical cell membrane</location>
        <topology evidence="1">Single-pass type I membrane protein</topology>
    </subcellularLocation>
    <subcellularLocation>
        <location evidence="2">Cell membrane</location>
        <topology evidence="2">Multi-pass membrane protein</topology>
    </subcellularLocation>
</comment>
<gene>
    <name evidence="23" type="ORF">DPMN_002355</name>
</gene>
<dbReference type="PROSITE" id="PS50026">
    <property type="entry name" value="EGF_3"/>
    <property type="match status" value="1"/>
</dbReference>
<protein>
    <submittedName>
        <fullName evidence="23">Uncharacterized protein</fullName>
    </submittedName>
</protein>
<dbReference type="InterPro" id="IPR035976">
    <property type="entry name" value="Sushi/SCR/CCP_sf"/>
</dbReference>
<dbReference type="GO" id="GO:0016324">
    <property type="term" value="C:apical plasma membrane"/>
    <property type="evidence" value="ECO:0007669"/>
    <property type="project" value="UniProtKB-SubCell"/>
</dbReference>
<dbReference type="Gene3D" id="2.10.70.10">
    <property type="entry name" value="Complement Module, domain 1"/>
    <property type="match status" value="2"/>
</dbReference>
<reference evidence="23" key="1">
    <citation type="journal article" date="2019" name="bioRxiv">
        <title>The Genome of the Zebra Mussel, Dreissena polymorpha: A Resource for Invasive Species Research.</title>
        <authorList>
            <person name="McCartney M.A."/>
            <person name="Auch B."/>
            <person name="Kono T."/>
            <person name="Mallez S."/>
            <person name="Zhang Y."/>
            <person name="Obille A."/>
            <person name="Becker A."/>
            <person name="Abrahante J.E."/>
            <person name="Garbe J."/>
            <person name="Badalamenti J.P."/>
            <person name="Herman A."/>
            <person name="Mangelson H."/>
            <person name="Liachko I."/>
            <person name="Sullivan S."/>
            <person name="Sone E.D."/>
            <person name="Koren S."/>
            <person name="Silverstein K.A.T."/>
            <person name="Beckman K.B."/>
            <person name="Gohl D.M."/>
        </authorList>
    </citation>
    <scope>NUCLEOTIDE SEQUENCE</scope>
    <source>
        <strain evidence="23">Duluth1</strain>
        <tissue evidence="23">Whole animal</tissue>
    </source>
</reference>
<dbReference type="InterPro" id="IPR036445">
    <property type="entry name" value="GPCR_2_extracell_dom_sf"/>
</dbReference>
<feature type="domain" description="G-protein coupled receptors family 2 profile 1" evidence="20">
    <location>
        <begin position="280"/>
        <end position="346"/>
    </location>
</feature>
<feature type="domain" description="Sushi" evidence="22">
    <location>
        <begin position="238"/>
        <end position="296"/>
    </location>
</feature>
<dbReference type="PROSITE" id="PS50923">
    <property type="entry name" value="SUSHI"/>
    <property type="match status" value="2"/>
</dbReference>
<dbReference type="GO" id="GO:0080090">
    <property type="term" value="P:regulation of primary metabolic process"/>
    <property type="evidence" value="ECO:0007669"/>
    <property type="project" value="UniProtKB-ARBA"/>
</dbReference>
<dbReference type="SMART" id="SM00179">
    <property type="entry name" value="EGF_CA"/>
    <property type="match status" value="1"/>
</dbReference>
<evidence type="ECO:0000256" key="6">
    <source>
        <dbReference type="ARBA" id="ARBA00022692"/>
    </source>
</evidence>
<dbReference type="InterPro" id="IPR046338">
    <property type="entry name" value="GAIN_dom_sf"/>
</dbReference>
<dbReference type="GO" id="GO:0030182">
    <property type="term" value="P:neuron differentiation"/>
    <property type="evidence" value="ECO:0007669"/>
    <property type="project" value="UniProtKB-ARBA"/>
</dbReference>
<reference evidence="23" key="2">
    <citation type="submission" date="2020-11" db="EMBL/GenBank/DDBJ databases">
        <authorList>
            <person name="McCartney M.A."/>
            <person name="Auch B."/>
            <person name="Kono T."/>
            <person name="Mallez S."/>
            <person name="Becker A."/>
            <person name="Gohl D.M."/>
            <person name="Silverstein K.A.T."/>
            <person name="Koren S."/>
            <person name="Bechman K.B."/>
            <person name="Herman A."/>
            <person name="Abrahante J.E."/>
            <person name="Garbe J."/>
        </authorList>
    </citation>
    <scope>NUCLEOTIDE SEQUENCE</scope>
    <source>
        <strain evidence="23">Duluth1</strain>
        <tissue evidence="23">Whole animal</tissue>
    </source>
</reference>
<dbReference type="FunFam" id="2.10.25.10:FF:000565">
    <property type="entry name" value="Predicted protein"/>
    <property type="match status" value="1"/>
</dbReference>
<dbReference type="PROSITE" id="PS50261">
    <property type="entry name" value="G_PROTEIN_RECEP_F2_4"/>
    <property type="match status" value="1"/>
</dbReference>
<keyword evidence="9 17" id="KW-1133">Transmembrane helix</keyword>
<dbReference type="SMART" id="SM00032">
    <property type="entry name" value="CCP"/>
    <property type="match status" value="2"/>
</dbReference>
<organism evidence="23 24">
    <name type="scientific">Dreissena polymorpha</name>
    <name type="common">Zebra mussel</name>
    <name type="synonym">Mytilus polymorpha</name>
    <dbReference type="NCBI Taxonomy" id="45954"/>
    <lineage>
        <taxon>Eukaryota</taxon>
        <taxon>Metazoa</taxon>
        <taxon>Spiralia</taxon>
        <taxon>Lophotrochozoa</taxon>
        <taxon>Mollusca</taxon>
        <taxon>Bivalvia</taxon>
        <taxon>Autobranchia</taxon>
        <taxon>Heteroconchia</taxon>
        <taxon>Euheterodonta</taxon>
        <taxon>Imparidentia</taxon>
        <taxon>Neoheterodontei</taxon>
        <taxon>Myida</taxon>
        <taxon>Dreissenoidea</taxon>
        <taxon>Dreissenidae</taxon>
        <taxon>Dreissena</taxon>
    </lineage>
</organism>
<dbReference type="SUPFAM" id="SSF57535">
    <property type="entry name" value="Complement control module/SCR domain"/>
    <property type="match status" value="2"/>
</dbReference>
<evidence type="ECO:0000256" key="4">
    <source>
        <dbReference type="ARBA" id="ARBA00022475"/>
    </source>
</evidence>
<evidence type="ECO:0000256" key="14">
    <source>
        <dbReference type="ARBA" id="ARBA00023224"/>
    </source>
</evidence>
<evidence type="ECO:0000256" key="3">
    <source>
        <dbReference type="ARBA" id="ARBA00022473"/>
    </source>
</evidence>
<sequence>MATVRQYDGDNAIERWRHCDDTTATVRYDYRVVAPISTNAYPLRVRTAPSAIIFKTRTHAHVHLAGKATTVIRIPTNVQLRRVRTAPHALIFRTRTRAHAHRADINECAPAPCKNGATCNNLQNAYSCTCSPGWQGNNCDQDCGFPPDIPNGIITLFDESNTTYGALAKGNCTSGYEHTQHIIQCATSGWENTSCEPHDCGPTPSLQNGFVQTSDGTTFGKTAVYAWWPLIGNLCVIKDCGQLKNPSKGKVDMSTGSTYQAVARYTCNRGYDLIRDEKRMCQSTGTWSGIQPSCISEEQTKVVCKTNVDIRGTEWKEVIQGSTRVQQCAEGFEGNITRVCLNDGTWQLSQYNCVRKSVKDVAEKVEAFVSNATADTVSNALEQIVNVTGNEETTNTLELLTDAEITVLANSLAKVAEIVVNKSLPTEHVVKSVSNLVDEQNKQSWETMKQHNSYDIKIDQHQDQIRAKTSDSSIRLKAKAIGDTEVIVTVVIYKDMSHVLPNTSETPIGVKTKDQQINGPILSLSLSNHFGKLNPPVLLTFERMKANLTSPVCSYWTFGRKKAKGHWSSDGCVLLNSDEHKTVCQCDHLTNFAVLMSPFVEADAASVPLRTLSTVGMGISMACLLITMLTYIYLWRFLKSDRTILLLNLCGALMLSYIIFLAGVDKTASKALCATTAVFLHYIYLVVFCLMLAEGIDIVIMAVYVFITKSRLKPLLITAWVSPAVIVVISLLSTQADGYGNEKL</sequence>
<feature type="transmembrane region" description="Helical" evidence="17">
    <location>
        <begin position="682"/>
        <end position="707"/>
    </location>
</feature>
<evidence type="ECO:0000313" key="24">
    <source>
        <dbReference type="Proteomes" id="UP000828390"/>
    </source>
</evidence>
<dbReference type="CDD" id="cd00033">
    <property type="entry name" value="CCP"/>
    <property type="match status" value="2"/>
</dbReference>
<comment type="caution">
    <text evidence="15">Lacks conserved residue(s) required for the propagation of feature annotation.</text>
</comment>
<dbReference type="AlphaFoldDB" id="A0A9D4RR55"/>
<evidence type="ECO:0000256" key="5">
    <source>
        <dbReference type="ARBA" id="ARBA00022553"/>
    </source>
</evidence>
<dbReference type="GO" id="GO:0051093">
    <property type="term" value="P:negative regulation of developmental process"/>
    <property type="evidence" value="ECO:0007669"/>
    <property type="project" value="UniProtKB-ARBA"/>
</dbReference>
<keyword evidence="13" id="KW-0675">Receptor</keyword>
<feature type="transmembrane region" description="Helical" evidence="17">
    <location>
        <begin position="615"/>
        <end position="635"/>
    </location>
</feature>
<dbReference type="SMART" id="SM00303">
    <property type="entry name" value="GPS"/>
    <property type="match status" value="1"/>
</dbReference>
<dbReference type="GO" id="GO:0004930">
    <property type="term" value="F:G protein-coupled receptor activity"/>
    <property type="evidence" value="ECO:0007669"/>
    <property type="project" value="UniProtKB-KW"/>
</dbReference>
<dbReference type="InterPro" id="IPR001879">
    <property type="entry name" value="GPCR_2_extracellular_dom"/>
</dbReference>
<name>A0A9D4RR55_DREPO</name>
<evidence type="ECO:0000256" key="13">
    <source>
        <dbReference type="ARBA" id="ARBA00023170"/>
    </source>
</evidence>
<feature type="domain" description="G-protein coupled receptors family 2 profile 2" evidence="21">
    <location>
        <begin position="609"/>
        <end position="744"/>
    </location>
</feature>
<evidence type="ECO:0000256" key="7">
    <source>
        <dbReference type="ARBA" id="ARBA00022729"/>
    </source>
</evidence>
<dbReference type="GO" id="GO:0007166">
    <property type="term" value="P:cell surface receptor signaling pathway"/>
    <property type="evidence" value="ECO:0007669"/>
    <property type="project" value="InterPro"/>
</dbReference>
<dbReference type="PROSITE" id="PS01187">
    <property type="entry name" value="EGF_CA"/>
    <property type="match status" value="1"/>
</dbReference>
<keyword evidence="15" id="KW-0245">EGF-like domain</keyword>
<evidence type="ECO:0000256" key="11">
    <source>
        <dbReference type="ARBA" id="ARBA00023136"/>
    </source>
</evidence>
<dbReference type="PANTHER" id="PTHR12011">
    <property type="entry name" value="ADHESION G-PROTEIN COUPLED RECEPTOR"/>
    <property type="match status" value="1"/>
</dbReference>
<evidence type="ECO:0000259" key="18">
    <source>
        <dbReference type="PROSITE" id="PS50026"/>
    </source>
</evidence>
<dbReference type="Gene3D" id="1.20.1070.10">
    <property type="entry name" value="Rhodopsin 7-helix transmembrane proteins"/>
    <property type="match status" value="1"/>
</dbReference>
<keyword evidence="10" id="KW-0297">G-protein coupled receptor</keyword>
<dbReference type="GO" id="GO:0008593">
    <property type="term" value="P:regulation of Notch signaling pathway"/>
    <property type="evidence" value="ECO:0007669"/>
    <property type="project" value="UniProtKB-ARBA"/>
</dbReference>
<dbReference type="GO" id="GO:0003002">
    <property type="term" value="P:regionalization"/>
    <property type="evidence" value="ECO:0007669"/>
    <property type="project" value="UniProtKB-ARBA"/>
</dbReference>
<keyword evidence="6 17" id="KW-0812">Transmembrane</keyword>
<dbReference type="Proteomes" id="UP000828390">
    <property type="component" value="Unassembled WGS sequence"/>
</dbReference>
<evidence type="ECO:0000256" key="1">
    <source>
        <dbReference type="ARBA" id="ARBA00004247"/>
    </source>
</evidence>
<keyword evidence="12 15" id="KW-1015">Disulfide bond</keyword>
<keyword evidence="8" id="KW-0221">Differentiation</keyword>
<dbReference type="GO" id="GO:0009967">
    <property type="term" value="P:positive regulation of signal transduction"/>
    <property type="evidence" value="ECO:0007669"/>
    <property type="project" value="UniProtKB-ARBA"/>
</dbReference>
<dbReference type="Gene3D" id="2.60.220.50">
    <property type="match status" value="1"/>
</dbReference>
<dbReference type="Gene3D" id="4.10.1240.10">
    <property type="entry name" value="GPCR, family 2, extracellular hormone receptor domain"/>
    <property type="match status" value="1"/>
</dbReference>
<dbReference type="SUPFAM" id="SSF57196">
    <property type="entry name" value="EGF/Laminin"/>
    <property type="match status" value="1"/>
</dbReference>
<dbReference type="GO" id="GO:0048468">
    <property type="term" value="P:cell development"/>
    <property type="evidence" value="ECO:0007669"/>
    <property type="project" value="UniProtKB-ARBA"/>
</dbReference>
<dbReference type="EMBL" id="JAIWYP010000001">
    <property type="protein sequence ID" value="KAH3878461.1"/>
    <property type="molecule type" value="Genomic_DNA"/>
</dbReference>
<dbReference type="InterPro" id="IPR001881">
    <property type="entry name" value="EGF-like_Ca-bd_dom"/>
</dbReference>
<feature type="domain" description="Sushi" evidence="22">
    <location>
        <begin position="141"/>
        <end position="197"/>
    </location>
</feature>
<dbReference type="PANTHER" id="PTHR12011:SF347">
    <property type="entry name" value="FI21270P1-RELATED"/>
    <property type="match status" value="1"/>
</dbReference>
<dbReference type="Pfam" id="PF00008">
    <property type="entry name" value="EGF"/>
    <property type="match status" value="1"/>
</dbReference>
<dbReference type="GO" id="GO:0060255">
    <property type="term" value="P:regulation of macromolecule metabolic process"/>
    <property type="evidence" value="ECO:0007669"/>
    <property type="project" value="UniProtKB-ARBA"/>
</dbReference>
<keyword evidence="3" id="KW-0217">Developmental protein</keyword>
<dbReference type="InterPro" id="IPR017981">
    <property type="entry name" value="GPCR_2-like_7TM"/>
</dbReference>
<dbReference type="InterPro" id="IPR000832">
    <property type="entry name" value="GPCR_2_secretin-like"/>
</dbReference>
<comment type="caution">
    <text evidence="23">The sequence shown here is derived from an EMBL/GenBank/DDBJ whole genome shotgun (WGS) entry which is preliminary data.</text>
</comment>
<dbReference type="SUPFAM" id="SSF111418">
    <property type="entry name" value="Hormone receptor domain"/>
    <property type="match status" value="1"/>
</dbReference>
<evidence type="ECO:0000259" key="21">
    <source>
        <dbReference type="PROSITE" id="PS50261"/>
    </source>
</evidence>
<evidence type="ECO:0000313" key="23">
    <source>
        <dbReference type="EMBL" id="KAH3878461.1"/>
    </source>
</evidence>
<dbReference type="PROSITE" id="PS50221">
    <property type="entry name" value="GAIN_B"/>
    <property type="match status" value="1"/>
</dbReference>
<accession>A0A9D4RR55</accession>
<dbReference type="PROSITE" id="PS00022">
    <property type="entry name" value="EGF_1"/>
    <property type="match status" value="1"/>
</dbReference>